<dbReference type="RefSeq" id="WP_209987294.1">
    <property type="nucleotide sequence ID" value="NZ_JBHUKY010000019.1"/>
</dbReference>
<organism evidence="2 3">
    <name type="scientific">Paenibacillus rhizoplanae</name>
    <dbReference type="NCBI Taxonomy" id="1917181"/>
    <lineage>
        <taxon>Bacteria</taxon>
        <taxon>Bacillati</taxon>
        <taxon>Bacillota</taxon>
        <taxon>Bacilli</taxon>
        <taxon>Bacillales</taxon>
        <taxon>Paenibacillaceae</taxon>
        <taxon>Paenibacillus</taxon>
    </lineage>
</organism>
<evidence type="ECO:0000313" key="2">
    <source>
        <dbReference type="EMBL" id="MFD2409812.1"/>
    </source>
</evidence>
<keyword evidence="3" id="KW-1185">Reference proteome</keyword>
<gene>
    <name evidence="2" type="ORF">ACFSX3_08015</name>
</gene>
<dbReference type="InterPro" id="IPR041578">
    <property type="entry name" value="PIN_8"/>
</dbReference>
<name>A0ABW5F7B4_9BACL</name>
<dbReference type="Proteomes" id="UP001597448">
    <property type="component" value="Unassembled WGS sequence"/>
</dbReference>
<evidence type="ECO:0000313" key="3">
    <source>
        <dbReference type="Proteomes" id="UP001597448"/>
    </source>
</evidence>
<comment type="caution">
    <text evidence="2">The sequence shown here is derived from an EMBL/GenBank/DDBJ whole genome shotgun (WGS) entry which is preliminary data.</text>
</comment>
<reference evidence="3" key="1">
    <citation type="journal article" date="2019" name="Int. J. Syst. Evol. Microbiol.">
        <title>The Global Catalogue of Microorganisms (GCM) 10K type strain sequencing project: providing services to taxonomists for standard genome sequencing and annotation.</title>
        <authorList>
            <consortium name="The Broad Institute Genomics Platform"/>
            <consortium name="The Broad Institute Genome Sequencing Center for Infectious Disease"/>
            <person name="Wu L."/>
            <person name="Ma J."/>
        </authorList>
    </citation>
    <scope>NUCLEOTIDE SEQUENCE [LARGE SCALE GENOMIC DNA]</scope>
    <source>
        <strain evidence="3">CCM 8725</strain>
    </source>
</reference>
<accession>A0ABW5F7B4</accession>
<evidence type="ECO:0000259" key="1">
    <source>
        <dbReference type="Pfam" id="PF18476"/>
    </source>
</evidence>
<protein>
    <submittedName>
        <fullName evidence="2">PIN-like domain-containing protein</fullName>
    </submittedName>
</protein>
<sequence>MLKWKPKYNQEDFDFLWENCIFVFDTNMLLNFHRYSNSTNKDFFNVLTRVKDRLWIPHQVLLEYMYNQESVQIGLKNSYSKIDSAFKKIFNPALEEAKKELKQYKNHPFIETSEIVFKLEGVLSDFYQILQNTEEIHEIEVEQRGKLENSILDLFINVGKAFTEEELKRVIQSGQERYKILRPPGYEDRHKKDEEWKQYDNLIVPDKYGDLVAWKQIILHAKVIKQPVVFITDDQKQDWWRILKGRTLGPRVELIDEFSLEVELDASTPLPFYIYTGDMFLLQAARRFLNKEVINSVEEAREVRLNKDENNYAQLTDDQEKHIAYLIEIAKGKNSDLSKIAKEKFDEYLYLFSGDIGNGYLLIDLYRDLNSLIDWLEMKLKEEN</sequence>
<proteinExistence type="predicted"/>
<dbReference type="EMBL" id="JBHUKY010000019">
    <property type="protein sequence ID" value="MFD2409812.1"/>
    <property type="molecule type" value="Genomic_DNA"/>
</dbReference>
<feature type="domain" description="PIN like" evidence="1">
    <location>
        <begin position="21"/>
        <end position="254"/>
    </location>
</feature>
<dbReference type="Pfam" id="PF18476">
    <property type="entry name" value="PIN_8"/>
    <property type="match status" value="1"/>
</dbReference>